<sequence>MIMIETIAISKFKTTCLAQLESVYKTGRPLLITRRGEPIAQILPPPVAKKKQSWLGSFRKSGSIKGDIVSPATDIEQWEVLHDETSS</sequence>
<organism evidence="2 3">
    <name type="scientific">Desulfotalea psychrophila</name>
    <dbReference type="NCBI Taxonomy" id="84980"/>
    <lineage>
        <taxon>Bacteria</taxon>
        <taxon>Pseudomonadati</taxon>
        <taxon>Thermodesulfobacteriota</taxon>
        <taxon>Desulfobulbia</taxon>
        <taxon>Desulfobulbales</taxon>
        <taxon>Desulfocapsaceae</taxon>
        <taxon>Desulfotalea</taxon>
    </lineage>
</organism>
<dbReference type="EMBL" id="JAFITO010000059">
    <property type="protein sequence ID" value="MBN4068826.1"/>
    <property type="molecule type" value="Genomic_DNA"/>
</dbReference>
<comment type="caution">
    <text evidence="2">The sequence shown here is derived from an EMBL/GenBank/DDBJ whole genome shotgun (WGS) entry which is preliminary data.</text>
</comment>
<proteinExistence type="inferred from homology"/>
<reference evidence="2 3" key="1">
    <citation type="submission" date="2021-02" db="EMBL/GenBank/DDBJ databases">
        <title>Activity-based single-cell genomes from oceanic crustal fluid captures similar information to metagenomic and metatranscriptomic surveys with orders of magnitude less sampling.</title>
        <authorList>
            <person name="D'Angelo T.S."/>
            <person name="Orcutt B.N."/>
        </authorList>
    </citation>
    <scope>NUCLEOTIDE SEQUENCE [LARGE SCALE GENOMIC DNA]</scope>
    <source>
        <strain evidence="2">AH-315-G02</strain>
    </source>
</reference>
<evidence type="ECO:0000313" key="3">
    <source>
        <dbReference type="Proteomes" id="UP000717534"/>
    </source>
</evidence>
<evidence type="ECO:0000313" key="2">
    <source>
        <dbReference type="EMBL" id="MBN4068826.1"/>
    </source>
</evidence>
<comment type="similarity">
    <text evidence="1">Belongs to the phD/YefM antitoxin family.</text>
</comment>
<dbReference type="InterPro" id="IPR036165">
    <property type="entry name" value="YefM-like_sf"/>
</dbReference>
<evidence type="ECO:0000256" key="1">
    <source>
        <dbReference type="ARBA" id="ARBA00009981"/>
    </source>
</evidence>
<accession>A0ABS3AUQ1</accession>
<protein>
    <submittedName>
        <fullName evidence="2">Type II toxin-antitoxin system Phd/YefM family antitoxin</fullName>
    </submittedName>
</protein>
<dbReference type="Proteomes" id="UP000717534">
    <property type="component" value="Unassembled WGS sequence"/>
</dbReference>
<keyword evidence="3" id="KW-1185">Reference proteome</keyword>
<dbReference type="SUPFAM" id="SSF143120">
    <property type="entry name" value="YefM-like"/>
    <property type="match status" value="1"/>
</dbReference>
<gene>
    <name evidence="2" type="ORF">JYU06_04835</name>
</gene>
<dbReference type="Gene3D" id="3.40.1620.10">
    <property type="entry name" value="YefM-like domain"/>
    <property type="match status" value="1"/>
</dbReference>
<name>A0ABS3AUQ1_9BACT</name>